<dbReference type="Proteomes" id="UP000050863">
    <property type="component" value="Unassembled WGS sequence"/>
</dbReference>
<dbReference type="STRING" id="280332.CQ12_30340"/>
<name>A0A0R3KBS8_9BRAD</name>
<organism evidence="1 2">
    <name type="scientific">Bradyrhizobium jicamae</name>
    <dbReference type="NCBI Taxonomy" id="280332"/>
    <lineage>
        <taxon>Bacteria</taxon>
        <taxon>Pseudomonadati</taxon>
        <taxon>Pseudomonadota</taxon>
        <taxon>Alphaproteobacteria</taxon>
        <taxon>Hyphomicrobiales</taxon>
        <taxon>Nitrobacteraceae</taxon>
        <taxon>Bradyrhizobium</taxon>
    </lineage>
</organism>
<keyword evidence="2" id="KW-1185">Reference proteome</keyword>
<gene>
    <name evidence="1" type="ORF">CQ12_30340</name>
</gene>
<comment type="caution">
    <text evidence="1">The sequence shown here is derived from an EMBL/GenBank/DDBJ whole genome shotgun (WGS) entry which is preliminary data.</text>
</comment>
<evidence type="ECO:0000313" key="2">
    <source>
        <dbReference type="Proteomes" id="UP000050863"/>
    </source>
</evidence>
<proteinExistence type="predicted"/>
<dbReference type="RefSeq" id="WP_057840873.1">
    <property type="nucleotide sequence ID" value="NZ_LLXZ01000231.1"/>
</dbReference>
<reference evidence="1 2" key="1">
    <citation type="submission" date="2014-03" db="EMBL/GenBank/DDBJ databases">
        <title>Bradyrhizobium valentinum sp. nov., isolated from effective nodules of Lupinus mariae-josephae, a lupine endemic of basic-lime soils in Eastern Spain.</title>
        <authorList>
            <person name="Duran D."/>
            <person name="Rey L."/>
            <person name="Navarro A."/>
            <person name="Busquets A."/>
            <person name="Imperial J."/>
            <person name="Ruiz-Argueso T."/>
        </authorList>
    </citation>
    <scope>NUCLEOTIDE SEQUENCE [LARGE SCALE GENOMIC DNA]</scope>
    <source>
        <strain evidence="1 2">PAC68</strain>
    </source>
</reference>
<dbReference type="AlphaFoldDB" id="A0A0R3KBS8"/>
<dbReference type="OrthoDB" id="8043414at2"/>
<protein>
    <submittedName>
        <fullName evidence="1">Uncharacterized protein</fullName>
    </submittedName>
</protein>
<accession>A0A0R3KBS8</accession>
<evidence type="ECO:0000313" key="1">
    <source>
        <dbReference type="EMBL" id="KRQ92918.1"/>
    </source>
</evidence>
<dbReference type="EMBL" id="LLXZ01000231">
    <property type="protein sequence ID" value="KRQ92918.1"/>
    <property type="molecule type" value="Genomic_DNA"/>
</dbReference>
<sequence>MASFFTDTLEFVFGVSELCFCGWDAERWIKEGYHASRYKWYIGNFRDYMKRLEAAIAKGKPPAKS</sequence>